<proteinExistence type="predicted"/>
<organism evidence="1 2">
    <name type="scientific">Brassica cretica</name>
    <name type="common">Mustard</name>
    <dbReference type="NCBI Taxonomy" id="69181"/>
    <lineage>
        <taxon>Eukaryota</taxon>
        <taxon>Viridiplantae</taxon>
        <taxon>Streptophyta</taxon>
        <taxon>Embryophyta</taxon>
        <taxon>Tracheophyta</taxon>
        <taxon>Spermatophyta</taxon>
        <taxon>Magnoliopsida</taxon>
        <taxon>eudicotyledons</taxon>
        <taxon>Gunneridae</taxon>
        <taxon>Pentapetalae</taxon>
        <taxon>rosids</taxon>
        <taxon>malvids</taxon>
        <taxon>Brassicales</taxon>
        <taxon>Brassicaceae</taxon>
        <taxon>Brassiceae</taxon>
        <taxon>Brassica</taxon>
    </lineage>
</organism>
<comment type="caution">
    <text evidence="1">The sequence shown here is derived from an EMBL/GenBank/DDBJ whole genome shotgun (WGS) entry which is preliminary data.</text>
</comment>
<dbReference type="EMBL" id="QGKX02000095">
    <property type="protein sequence ID" value="KAF3570739.1"/>
    <property type="molecule type" value="Genomic_DNA"/>
</dbReference>
<gene>
    <name evidence="1" type="ORF">F2Q69_00060025</name>
</gene>
<accession>A0A8S9RDB4</accession>
<protein>
    <submittedName>
        <fullName evidence="1">Uncharacterized protein</fullName>
    </submittedName>
</protein>
<evidence type="ECO:0000313" key="2">
    <source>
        <dbReference type="Proteomes" id="UP000712600"/>
    </source>
</evidence>
<sequence>MNEGTYLLEVKIGNNGINARKFSRNISSKKRSRKSRLKPHIGLKRVIREVLRIDSPNYWQVTSGRQTRKRKKCRPSFPNHLNLPKIAKLDLSLNRLAIRRAGTRHMATPRSPYGELEQHLPALHMASRDTIIPLAIWRAETASSRSPRPGSPYGEQGRLRPARHMASMIALHQCHALSSRLHSFVLQASAILSLDSSRLELPLELYYKNHKDLFSRISSN</sequence>
<dbReference type="Proteomes" id="UP000712600">
    <property type="component" value="Unassembled WGS sequence"/>
</dbReference>
<evidence type="ECO:0000313" key="1">
    <source>
        <dbReference type="EMBL" id="KAF3570739.1"/>
    </source>
</evidence>
<dbReference type="AlphaFoldDB" id="A0A8S9RDB4"/>
<name>A0A8S9RDB4_BRACR</name>
<reference evidence="1" key="1">
    <citation type="submission" date="2019-12" db="EMBL/GenBank/DDBJ databases">
        <title>Genome sequencing and annotation of Brassica cretica.</title>
        <authorList>
            <person name="Studholme D.J."/>
            <person name="Sarris P."/>
        </authorList>
    </citation>
    <scope>NUCLEOTIDE SEQUENCE</scope>
    <source>
        <strain evidence="1">PFS-109/04</strain>
        <tissue evidence="1">Leaf</tissue>
    </source>
</reference>